<evidence type="ECO:0000313" key="2">
    <source>
        <dbReference type="Proteomes" id="UP000054166"/>
    </source>
</evidence>
<proteinExistence type="predicted"/>
<keyword evidence="2" id="KW-1185">Reference proteome</keyword>
<organism evidence="1 2">
    <name type="scientific">Piloderma croceum (strain F 1598)</name>
    <dbReference type="NCBI Taxonomy" id="765440"/>
    <lineage>
        <taxon>Eukaryota</taxon>
        <taxon>Fungi</taxon>
        <taxon>Dikarya</taxon>
        <taxon>Basidiomycota</taxon>
        <taxon>Agaricomycotina</taxon>
        <taxon>Agaricomycetes</taxon>
        <taxon>Agaricomycetidae</taxon>
        <taxon>Atheliales</taxon>
        <taxon>Atheliaceae</taxon>
        <taxon>Piloderma</taxon>
    </lineage>
</organism>
<dbReference type="InParanoid" id="A0A0C3F2X1"/>
<accession>A0A0C3F2X1</accession>
<dbReference type="EMBL" id="KN833061">
    <property type="protein sequence ID" value="KIM74419.1"/>
    <property type="molecule type" value="Genomic_DNA"/>
</dbReference>
<name>A0A0C3F2X1_PILCF</name>
<gene>
    <name evidence="1" type="ORF">PILCRDRAFT_828268</name>
</gene>
<dbReference type="HOGENOM" id="CLU_3033226_0_0_1"/>
<sequence>MATRSLRITREVWGDDEMTNGVWVVFEKMSPPGSFMLSCPSKAVHCLMLRMQSDR</sequence>
<reference evidence="2" key="2">
    <citation type="submission" date="2015-01" db="EMBL/GenBank/DDBJ databases">
        <title>Evolutionary Origins and Diversification of the Mycorrhizal Mutualists.</title>
        <authorList>
            <consortium name="DOE Joint Genome Institute"/>
            <consortium name="Mycorrhizal Genomics Consortium"/>
            <person name="Kohler A."/>
            <person name="Kuo A."/>
            <person name="Nagy L.G."/>
            <person name="Floudas D."/>
            <person name="Copeland A."/>
            <person name="Barry K.W."/>
            <person name="Cichocki N."/>
            <person name="Veneault-Fourrey C."/>
            <person name="LaButti K."/>
            <person name="Lindquist E.A."/>
            <person name="Lipzen A."/>
            <person name="Lundell T."/>
            <person name="Morin E."/>
            <person name="Murat C."/>
            <person name="Riley R."/>
            <person name="Ohm R."/>
            <person name="Sun H."/>
            <person name="Tunlid A."/>
            <person name="Henrissat B."/>
            <person name="Grigoriev I.V."/>
            <person name="Hibbett D.S."/>
            <person name="Martin F."/>
        </authorList>
    </citation>
    <scope>NUCLEOTIDE SEQUENCE [LARGE SCALE GENOMIC DNA]</scope>
    <source>
        <strain evidence="2">F 1598</strain>
    </source>
</reference>
<dbReference type="Proteomes" id="UP000054166">
    <property type="component" value="Unassembled WGS sequence"/>
</dbReference>
<evidence type="ECO:0000313" key="1">
    <source>
        <dbReference type="EMBL" id="KIM74419.1"/>
    </source>
</evidence>
<protein>
    <submittedName>
        <fullName evidence="1">Uncharacterized protein</fullName>
    </submittedName>
</protein>
<reference evidence="1 2" key="1">
    <citation type="submission" date="2014-04" db="EMBL/GenBank/DDBJ databases">
        <authorList>
            <consortium name="DOE Joint Genome Institute"/>
            <person name="Kuo A."/>
            <person name="Tarkka M."/>
            <person name="Buscot F."/>
            <person name="Kohler A."/>
            <person name="Nagy L.G."/>
            <person name="Floudas D."/>
            <person name="Copeland A."/>
            <person name="Barry K.W."/>
            <person name="Cichocki N."/>
            <person name="Veneault-Fourrey C."/>
            <person name="LaButti K."/>
            <person name="Lindquist E.A."/>
            <person name="Lipzen A."/>
            <person name="Lundell T."/>
            <person name="Morin E."/>
            <person name="Murat C."/>
            <person name="Sun H."/>
            <person name="Tunlid A."/>
            <person name="Henrissat B."/>
            <person name="Grigoriev I.V."/>
            <person name="Hibbett D.S."/>
            <person name="Martin F."/>
            <person name="Nordberg H.P."/>
            <person name="Cantor M.N."/>
            <person name="Hua S.X."/>
        </authorList>
    </citation>
    <scope>NUCLEOTIDE SEQUENCE [LARGE SCALE GENOMIC DNA]</scope>
    <source>
        <strain evidence="1 2">F 1598</strain>
    </source>
</reference>
<dbReference type="AlphaFoldDB" id="A0A0C3F2X1"/>